<dbReference type="InParanoid" id="A0A7E5V9D7"/>
<accession>A0A7E5V9D7</accession>
<feature type="transmembrane region" description="Helical" evidence="2">
    <location>
        <begin position="42"/>
        <end position="68"/>
    </location>
</feature>
<sequence length="183" mass="19654">MPTSAVYQPTTVTYEQQPTDQRWNCPISYFSRRMASSWNRTVCTRVSMCLVGSIFFIIGTVLVIVGAVRFGNTPNPDTQRIENGLGELVAGSVLLTIGMLLGLLGISSWASRWSNGKEAPASGAAALTALNPSTDPLVAAQYAPVRDAPPAPDDEMRNLMDNKDCLSSAEESDKMLDGRPSVA</sequence>
<dbReference type="OrthoDB" id="7665462at2759"/>
<dbReference type="AlphaFoldDB" id="A0A7E5V9D7"/>
<keyword evidence="2" id="KW-0812">Transmembrane</keyword>
<dbReference type="KEGG" id="tnl:113491891"/>
<feature type="region of interest" description="Disordered" evidence="1">
    <location>
        <begin position="145"/>
        <end position="183"/>
    </location>
</feature>
<gene>
    <name evidence="4" type="primary">LOC113491891</name>
</gene>
<dbReference type="GeneID" id="113491891"/>
<dbReference type="Proteomes" id="UP000322000">
    <property type="component" value="Chromosome 3"/>
</dbReference>
<organism evidence="3 4">
    <name type="scientific">Trichoplusia ni</name>
    <name type="common">Cabbage looper</name>
    <dbReference type="NCBI Taxonomy" id="7111"/>
    <lineage>
        <taxon>Eukaryota</taxon>
        <taxon>Metazoa</taxon>
        <taxon>Ecdysozoa</taxon>
        <taxon>Arthropoda</taxon>
        <taxon>Hexapoda</taxon>
        <taxon>Insecta</taxon>
        <taxon>Pterygota</taxon>
        <taxon>Neoptera</taxon>
        <taxon>Endopterygota</taxon>
        <taxon>Lepidoptera</taxon>
        <taxon>Glossata</taxon>
        <taxon>Ditrysia</taxon>
        <taxon>Noctuoidea</taxon>
        <taxon>Noctuidae</taxon>
        <taxon>Plusiinae</taxon>
        <taxon>Trichoplusia</taxon>
    </lineage>
</organism>
<proteinExistence type="predicted"/>
<evidence type="ECO:0000313" key="4">
    <source>
        <dbReference type="RefSeq" id="XP_026724893.1"/>
    </source>
</evidence>
<evidence type="ECO:0000256" key="2">
    <source>
        <dbReference type="SAM" id="Phobius"/>
    </source>
</evidence>
<feature type="transmembrane region" description="Helical" evidence="2">
    <location>
        <begin position="88"/>
        <end position="110"/>
    </location>
</feature>
<evidence type="ECO:0000256" key="1">
    <source>
        <dbReference type="SAM" id="MobiDB-lite"/>
    </source>
</evidence>
<keyword evidence="3" id="KW-1185">Reference proteome</keyword>
<evidence type="ECO:0000313" key="3">
    <source>
        <dbReference type="Proteomes" id="UP000322000"/>
    </source>
</evidence>
<feature type="compositionally biased region" description="Basic and acidic residues" evidence="1">
    <location>
        <begin position="154"/>
        <end position="164"/>
    </location>
</feature>
<reference evidence="4" key="1">
    <citation type="submission" date="2025-08" db="UniProtKB">
        <authorList>
            <consortium name="RefSeq"/>
        </authorList>
    </citation>
    <scope>IDENTIFICATION</scope>
</reference>
<protein>
    <submittedName>
        <fullName evidence="4">Uncharacterized protein LOC113491891</fullName>
    </submittedName>
</protein>
<name>A0A7E5V9D7_TRINI</name>
<keyword evidence="2" id="KW-0472">Membrane</keyword>
<keyword evidence="2" id="KW-1133">Transmembrane helix</keyword>
<dbReference type="RefSeq" id="XP_026724893.1">
    <property type="nucleotide sequence ID" value="XM_026869092.1"/>
</dbReference>